<dbReference type="SMART" id="SM00409">
    <property type="entry name" value="IG"/>
    <property type="match status" value="6"/>
</dbReference>
<dbReference type="GO" id="GO:0098609">
    <property type="term" value="P:cell-cell adhesion"/>
    <property type="evidence" value="ECO:0007669"/>
    <property type="project" value="TreeGrafter"/>
</dbReference>
<dbReference type="GO" id="GO:0004930">
    <property type="term" value="F:G protein-coupled receptor activity"/>
    <property type="evidence" value="ECO:0007669"/>
    <property type="project" value="InterPro"/>
</dbReference>
<reference evidence="15" key="1">
    <citation type="journal article" date="2012" name="Nature">
        <title>The oyster genome reveals stress adaptation and complexity of shell formation.</title>
        <authorList>
            <person name="Zhang G."/>
            <person name="Fang X."/>
            <person name="Guo X."/>
            <person name="Li L."/>
            <person name="Luo R."/>
            <person name="Xu F."/>
            <person name="Yang P."/>
            <person name="Zhang L."/>
            <person name="Wang X."/>
            <person name="Qi H."/>
            <person name="Xiong Z."/>
            <person name="Que H."/>
            <person name="Xie Y."/>
            <person name="Holland P.W."/>
            <person name="Paps J."/>
            <person name="Zhu Y."/>
            <person name="Wu F."/>
            <person name="Chen Y."/>
            <person name="Wang J."/>
            <person name="Peng C."/>
            <person name="Meng J."/>
            <person name="Yang L."/>
            <person name="Liu J."/>
            <person name="Wen B."/>
            <person name="Zhang N."/>
            <person name="Huang Z."/>
            <person name="Zhu Q."/>
            <person name="Feng Y."/>
            <person name="Mount A."/>
            <person name="Hedgecock D."/>
            <person name="Xu Z."/>
            <person name="Liu Y."/>
            <person name="Domazet-Loso T."/>
            <person name="Du Y."/>
            <person name="Sun X."/>
            <person name="Zhang S."/>
            <person name="Liu B."/>
            <person name="Cheng P."/>
            <person name="Jiang X."/>
            <person name="Li J."/>
            <person name="Fan D."/>
            <person name="Wang W."/>
            <person name="Fu W."/>
            <person name="Wang T."/>
            <person name="Wang B."/>
            <person name="Zhang J."/>
            <person name="Peng Z."/>
            <person name="Li Y."/>
            <person name="Li N."/>
            <person name="Wang J."/>
            <person name="Chen M."/>
            <person name="He Y."/>
            <person name="Tan F."/>
            <person name="Song X."/>
            <person name="Zheng Q."/>
            <person name="Huang R."/>
            <person name="Yang H."/>
            <person name="Du X."/>
            <person name="Chen L."/>
            <person name="Yang M."/>
            <person name="Gaffney P.M."/>
            <person name="Wang S."/>
            <person name="Luo L."/>
            <person name="She Z."/>
            <person name="Ming Y."/>
            <person name="Huang W."/>
            <person name="Zhang S."/>
            <person name="Huang B."/>
            <person name="Zhang Y."/>
            <person name="Qu T."/>
            <person name="Ni P."/>
            <person name="Miao G."/>
            <person name="Wang J."/>
            <person name="Wang Q."/>
            <person name="Steinberg C.E."/>
            <person name="Wang H."/>
            <person name="Li N."/>
            <person name="Qian L."/>
            <person name="Zhang G."/>
            <person name="Li Y."/>
            <person name="Yang H."/>
            <person name="Liu X."/>
            <person name="Wang J."/>
            <person name="Yin Y."/>
            <person name="Wang J."/>
        </authorList>
    </citation>
    <scope>NUCLEOTIDE SEQUENCE [LARGE SCALE GENOMIC DNA]</scope>
    <source>
        <strain evidence="15">05x7-T-G4-1.051#20</strain>
    </source>
</reference>
<evidence type="ECO:0000256" key="8">
    <source>
        <dbReference type="ARBA" id="ARBA00023157"/>
    </source>
</evidence>
<evidence type="ECO:0000256" key="2">
    <source>
        <dbReference type="ARBA" id="ARBA00022475"/>
    </source>
</evidence>
<evidence type="ECO:0000256" key="4">
    <source>
        <dbReference type="ARBA" id="ARBA00022729"/>
    </source>
</evidence>
<dbReference type="HOGENOM" id="CLU_253076_0_0_1"/>
<evidence type="ECO:0000256" key="6">
    <source>
        <dbReference type="ARBA" id="ARBA00022989"/>
    </source>
</evidence>
<keyword evidence="9" id="KW-0325">Glycoprotein</keyword>
<evidence type="ECO:0000256" key="3">
    <source>
        <dbReference type="ARBA" id="ARBA00022692"/>
    </source>
</evidence>
<dbReference type="GO" id="GO:0005886">
    <property type="term" value="C:plasma membrane"/>
    <property type="evidence" value="ECO:0007669"/>
    <property type="project" value="UniProtKB-SubCell"/>
</dbReference>
<protein>
    <submittedName>
        <fullName evidence="15">Contactin</fullName>
    </submittedName>
</protein>
<keyword evidence="10" id="KW-0393">Immunoglobulin domain</keyword>
<dbReference type="Pfam" id="PF13927">
    <property type="entry name" value="Ig_3"/>
    <property type="match status" value="5"/>
</dbReference>
<accession>K1Q8V5</accession>
<feature type="domain" description="Ig-like" evidence="14">
    <location>
        <begin position="492"/>
        <end position="582"/>
    </location>
</feature>
<dbReference type="FunFam" id="2.60.40.10:FF:000273">
    <property type="entry name" value="contactin-3 isoform X1"/>
    <property type="match status" value="1"/>
</dbReference>
<dbReference type="InterPro" id="IPR007110">
    <property type="entry name" value="Ig-like_dom"/>
</dbReference>
<evidence type="ECO:0000256" key="7">
    <source>
        <dbReference type="ARBA" id="ARBA00023136"/>
    </source>
</evidence>
<keyword evidence="6 12" id="KW-1133">Transmembrane helix</keyword>
<feature type="region of interest" description="Disordered" evidence="11">
    <location>
        <begin position="1359"/>
        <end position="1382"/>
    </location>
</feature>
<feature type="domain" description="Ig-like" evidence="14">
    <location>
        <begin position="784"/>
        <end position="878"/>
    </location>
</feature>
<dbReference type="PANTHER" id="PTHR44170">
    <property type="entry name" value="PROTEIN SIDEKICK"/>
    <property type="match status" value="1"/>
</dbReference>
<feature type="domain" description="Ig-like" evidence="14">
    <location>
        <begin position="602"/>
        <end position="687"/>
    </location>
</feature>
<evidence type="ECO:0000313" key="15">
    <source>
        <dbReference type="EMBL" id="EKC30393.1"/>
    </source>
</evidence>
<sequence length="1421" mass="159786">MAEENLTDISFIYNDYQRALTSNTAFAVFGTLVGIVGNFVIIVFYFLRWRVNEERYFIPILAFVDCMACISGGCLYVLSNLFWLHFPSDVLCRLLYFIHVFISAVSGHIILAISVQRYLLICKPYGPHLTLFRKRTSLVLITIVSLVYSLPVLKISGTALTRETYQEKPVVYMECYFVTNNTPIHSFYTYLLLVITLANIAAVIAVYSPFIRKYRSVISTKNPDSHSVNISTIDLFRQRLNTGSTQTDSFHEPGQENNSALQGEADNLNQNRHFETREDTSRAVTIRKKRMVTRMSLMFSVIIRQELTVLIQDLITHQDVTEYIKGQYSLTKGDGSKKYSYTCETAKSEAFRIIQDDRDFTYGTNYPDEESAPRGPKFYLYPTDIEILGSTSEVYLECAATGLTQPRYQWTVTREDGQTRPIVGPRYIVTNGRVSINNPQVALDGGSYQCSAKNEFGVVLTPPVVLSFADLGEFSNVDTAPIRPLEYQGTVIQCPKISSTSSLYFNMHHFELAAISYNWIKDQTTPINSRLTPYLFISGDGQLYFSEVTRGDNGMYYCMATLTYPTDRDNYAGSFQSPSRISTGIPLQVQGSPSGILNVQIPDSFIQVFPRQPVVGVDVRLECFAYGSGPLVYQWFLPTLRDPGTRVRFTDSDRVLTIVGVTLQDAGVYTCVCSSRRSGTRDQKTFHLAIEAKPVFTVPLRDQHADRESELVWRCQAFGIPRPTYTWYRNGQLLSGDSNLIITGNTLTIPRLGESQAGMYQCMASNSHGVVTSTAQLRVLSFPPSFKKRPLESTTIGSLGGSATILCHPEAAPRPNITWLYEGHVIPGDSEQDGTPAHLQSLTSGHLRIVNLSYTDQGLYTCKAVNIHGTVQSSTELTVLGRTVMVERPSTVTVVMNGTALLSCRASYSPSLELVYTWSFNDQSIDPEQDNNFKMRSPFTGDLYIVMTQFRHAGVYTCTASTQLDFVITSATLSVLGPPGEPFGVHVVKRQSSIDPYIIHLAWQDGVTHGRPVQAYSIFTKSNYSESKWNMIMILAPYICKLFGEQLFFLSMQEGHPYHLRSRDRAVLDFIRSCDDSSDEMSDSHAELEASGGLATTVSTEEVRATTPLIHAVPRAPNISSEILVLDKELQTLELHKRKMQLLQNIDACKQTIAAMQEKDSPGQSPSTTRAPKNHATASGVEPTPNVQPLQGTVDLSNLMNLFPSHVSTAFTQCPSSNKGKVRLVHNYVWLDPIMQQEKDDLLTLTNTGVKINKKLDRDYYKLSVEQWGYGNAAIMQEMIINQELDEQGVHDYLEYTKYINHLFNKYVKGSVLLFDREYRELQFKEKFRWDVSRPHLQDFQLISKPNSLTMQTLQGSLGTNAKKEGTSKQKGSRRGPFTPDGKESCRKFNMETCDFTNCKLQHCCFVCYSQTHNALSHPKN</sequence>
<gene>
    <name evidence="15" type="ORF">CGI_10019808</name>
</gene>
<feature type="region of interest" description="Disordered" evidence="11">
    <location>
        <begin position="1156"/>
        <end position="1191"/>
    </location>
</feature>
<dbReference type="Gene3D" id="2.60.40.10">
    <property type="entry name" value="Immunoglobulins"/>
    <property type="match status" value="6"/>
</dbReference>
<keyword evidence="8" id="KW-1015">Disulfide bond</keyword>
<evidence type="ECO:0000256" key="5">
    <source>
        <dbReference type="ARBA" id="ARBA00022737"/>
    </source>
</evidence>
<evidence type="ECO:0000256" key="10">
    <source>
        <dbReference type="ARBA" id="ARBA00023319"/>
    </source>
</evidence>
<feature type="domain" description="Ig-like" evidence="14">
    <location>
        <begin position="376"/>
        <end position="467"/>
    </location>
</feature>
<dbReference type="InterPro" id="IPR003598">
    <property type="entry name" value="Ig_sub2"/>
</dbReference>
<dbReference type="EMBL" id="JH817326">
    <property type="protein sequence ID" value="EKC30393.1"/>
    <property type="molecule type" value="Genomic_DNA"/>
</dbReference>
<dbReference type="Gene3D" id="1.20.1070.10">
    <property type="entry name" value="Rhodopsin 7-helix transmembrane proteins"/>
    <property type="match status" value="1"/>
</dbReference>
<evidence type="ECO:0000256" key="1">
    <source>
        <dbReference type="ARBA" id="ARBA00004236"/>
    </source>
</evidence>
<feature type="transmembrane region" description="Helical" evidence="12">
    <location>
        <begin position="94"/>
        <end position="115"/>
    </location>
</feature>
<name>K1Q8V5_MAGGI</name>
<dbReference type="InterPro" id="IPR003599">
    <property type="entry name" value="Ig_sub"/>
</dbReference>
<evidence type="ECO:0000256" key="9">
    <source>
        <dbReference type="ARBA" id="ARBA00023180"/>
    </source>
</evidence>
<dbReference type="FunFam" id="2.60.40.10:FF:000052">
    <property type="entry name" value="Contactin 1"/>
    <property type="match status" value="1"/>
</dbReference>
<dbReference type="PANTHER" id="PTHR44170:SF6">
    <property type="entry name" value="CONTACTIN"/>
    <property type="match status" value="1"/>
</dbReference>
<dbReference type="InParanoid" id="K1Q8V5"/>
<comment type="subcellular location">
    <subcellularLocation>
        <location evidence="1">Cell membrane</location>
    </subcellularLocation>
</comment>
<feature type="transmembrane region" description="Helical" evidence="12">
    <location>
        <begin position="56"/>
        <end position="82"/>
    </location>
</feature>
<dbReference type="InterPro" id="IPR036179">
    <property type="entry name" value="Ig-like_dom_sf"/>
</dbReference>
<dbReference type="SMART" id="SM00408">
    <property type="entry name" value="IGc2"/>
    <property type="match status" value="5"/>
</dbReference>
<dbReference type="SUPFAM" id="SSF48726">
    <property type="entry name" value="Immunoglobulin"/>
    <property type="match status" value="6"/>
</dbReference>
<feature type="compositionally biased region" description="Polar residues" evidence="11">
    <location>
        <begin position="1162"/>
        <end position="1171"/>
    </location>
</feature>
<feature type="transmembrane region" description="Helical" evidence="12">
    <location>
        <begin position="187"/>
        <end position="207"/>
    </location>
</feature>
<organism evidence="15">
    <name type="scientific">Magallana gigas</name>
    <name type="common">Pacific oyster</name>
    <name type="synonym">Crassostrea gigas</name>
    <dbReference type="NCBI Taxonomy" id="29159"/>
    <lineage>
        <taxon>Eukaryota</taxon>
        <taxon>Metazoa</taxon>
        <taxon>Spiralia</taxon>
        <taxon>Lophotrochozoa</taxon>
        <taxon>Mollusca</taxon>
        <taxon>Bivalvia</taxon>
        <taxon>Autobranchia</taxon>
        <taxon>Pteriomorphia</taxon>
        <taxon>Ostreida</taxon>
        <taxon>Ostreoidea</taxon>
        <taxon>Ostreidae</taxon>
        <taxon>Magallana</taxon>
    </lineage>
</organism>
<keyword evidence="4" id="KW-0732">Signal</keyword>
<keyword evidence="5" id="KW-0677">Repeat</keyword>
<dbReference type="PROSITE" id="PS50262">
    <property type="entry name" value="G_PROTEIN_RECEP_F1_2"/>
    <property type="match status" value="1"/>
</dbReference>
<dbReference type="PROSITE" id="PS50835">
    <property type="entry name" value="IG_LIKE"/>
    <property type="match status" value="6"/>
</dbReference>
<evidence type="ECO:0000259" key="14">
    <source>
        <dbReference type="PROSITE" id="PS50835"/>
    </source>
</evidence>
<feature type="domain" description="Ig-like" evidence="14">
    <location>
        <begin position="694"/>
        <end position="778"/>
    </location>
</feature>
<evidence type="ECO:0000259" key="13">
    <source>
        <dbReference type="PROSITE" id="PS50262"/>
    </source>
</evidence>
<dbReference type="Pfam" id="PF00001">
    <property type="entry name" value="7tm_1"/>
    <property type="match status" value="1"/>
</dbReference>
<dbReference type="CDD" id="cd00637">
    <property type="entry name" value="7tm_classA_rhodopsin-like"/>
    <property type="match status" value="1"/>
</dbReference>
<keyword evidence="7 12" id="KW-0472">Membrane</keyword>
<evidence type="ECO:0000256" key="12">
    <source>
        <dbReference type="SAM" id="Phobius"/>
    </source>
</evidence>
<dbReference type="InterPro" id="IPR017452">
    <property type="entry name" value="GPCR_Rhodpsn_7TM"/>
</dbReference>
<dbReference type="InterPro" id="IPR000276">
    <property type="entry name" value="GPCR_Rhodpsn"/>
</dbReference>
<dbReference type="CDD" id="cd00096">
    <property type="entry name" value="Ig"/>
    <property type="match status" value="2"/>
</dbReference>
<proteinExistence type="predicted"/>
<keyword evidence="2" id="KW-1003">Cell membrane</keyword>
<feature type="transmembrane region" description="Helical" evidence="12">
    <location>
        <begin position="25"/>
        <end position="47"/>
    </location>
</feature>
<dbReference type="SUPFAM" id="SSF81321">
    <property type="entry name" value="Family A G protein-coupled receptor-like"/>
    <property type="match status" value="1"/>
</dbReference>
<feature type="domain" description="Ig-like" evidence="14">
    <location>
        <begin position="883"/>
        <end position="974"/>
    </location>
</feature>
<feature type="domain" description="G-protein coupled receptors family 1 profile" evidence="13">
    <location>
        <begin position="37"/>
        <end position="211"/>
    </location>
</feature>
<keyword evidence="3 12" id="KW-0812">Transmembrane</keyword>
<evidence type="ECO:0000256" key="11">
    <source>
        <dbReference type="SAM" id="MobiDB-lite"/>
    </source>
</evidence>
<dbReference type="InterPro" id="IPR013783">
    <property type="entry name" value="Ig-like_fold"/>
</dbReference>